<accession>A0A9D2E5V8</accession>
<dbReference type="Proteomes" id="UP000824035">
    <property type="component" value="Unassembled WGS sequence"/>
</dbReference>
<comment type="caution">
    <text evidence="3">The sequence shown here is derived from an EMBL/GenBank/DDBJ whole genome shotgun (WGS) entry which is preliminary data.</text>
</comment>
<gene>
    <name evidence="3" type="ORF">H9813_11145</name>
</gene>
<keyword evidence="1" id="KW-0175">Coiled coil</keyword>
<keyword evidence="2" id="KW-1133">Transmembrane helix</keyword>
<feature type="transmembrane region" description="Helical" evidence="2">
    <location>
        <begin position="40"/>
        <end position="62"/>
    </location>
</feature>
<dbReference type="EMBL" id="DXBV01000115">
    <property type="protein sequence ID" value="HIZ31768.1"/>
    <property type="molecule type" value="Genomic_DNA"/>
</dbReference>
<feature type="coiled-coil region" evidence="1">
    <location>
        <begin position="208"/>
        <end position="249"/>
    </location>
</feature>
<feature type="transmembrane region" description="Helical" evidence="2">
    <location>
        <begin position="6"/>
        <end position="28"/>
    </location>
</feature>
<reference evidence="3" key="1">
    <citation type="journal article" date="2021" name="PeerJ">
        <title>Extensive microbial diversity within the chicken gut microbiome revealed by metagenomics and culture.</title>
        <authorList>
            <person name="Gilroy R."/>
            <person name="Ravi A."/>
            <person name="Getino M."/>
            <person name="Pursley I."/>
            <person name="Horton D.L."/>
            <person name="Alikhan N.F."/>
            <person name="Baker D."/>
            <person name="Gharbi K."/>
            <person name="Hall N."/>
            <person name="Watson M."/>
            <person name="Adriaenssens E.M."/>
            <person name="Foster-Nyarko E."/>
            <person name="Jarju S."/>
            <person name="Secka A."/>
            <person name="Antonio M."/>
            <person name="Oren A."/>
            <person name="Chaudhuri R.R."/>
            <person name="La Ragione R."/>
            <person name="Hildebrand F."/>
            <person name="Pallen M.J."/>
        </authorList>
    </citation>
    <scope>NUCLEOTIDE SEQUENCE</scope>
    <source>
        <strain evidence="3">ChiGjej4B4-18154</strain>
    </source>
</reference>
<keyword evidence="2" id="KW-0472">Membrane</keyword>
<name>A0A9D2E5V8_9FIRM</name>
<feature type="transmembrane region" description="Helical" evidence="2">
    <location>
        <begin position="191"/>
        <end position="210"/>
    </location>
</feature>
<keyword evidence="2" id="KW-0812">Transmembrane</keyword>
<protein>
    <submittedName>
        <fullName evidence="3">Septum formation initiator family protein</fullName>
    </submittedName>
</protein>
<feature type="transmembrane region" description="Helical" evidence="2">
    <location>
        <begin position="74"/>
        <end position="96"/>
    </location>
</feature>
<evidence type="ECO:0000256" key="1">
    <source>
        <dbReference type="SAM" id="Coils"/>
    </source>
</evidence>
<organism evidence="3 4">
    <name type="scientific">Candidatus Allofournierella merdipullorum</name>
    <dbReference type="NCBI Taxonomy" id="2838595"/>
    <lineage>
        <taxon>Bacteria</taxon>
        <taxon>Bacillati</taxon>
        <taxon>Bacillota</taxon>
        <taxon>Clostridia</taxon>
        <taxon>Eubacteriales</taxon>
        <taxon>Oscillospiraceae</taxon>
        <taxon>Allofournierella</taxon>
    </lineage>
</organism>
<dbReference type="AlphaFoldDB" id="A0A9D2E5V8"/>
<proteinExistence type="predicted"/>
<evidence type="ECO:0000313" key="4">
    <source>
        <dbReference type="Proteomes" id="UP000824035"/>
    </source>
</evidence>
<dbReference type="InterPro" id="IPR007060">
    <property type="entry name" value="FtsL/DivIC"/>
</dbReference>
<dbReference type="Pfam" id="PF04977">
    <property type="entry name" value="DivIC"/>
    <property type="match status" value="1"/>
</dbReference>
<reference evidence="3" key="2">
    <citation type="submission" date="2021-04" db="EMBL/GenBank/DDBJ databases">
        <authorList>
            <person name="Gilroy R."/>
        </authorList>
    </citation>
    <scope>NUCLEOTIDE SEQUENCE</scope>
    <source>
        <strain evidence="3">ChiGjej4B4-18154</strain>
    </source>
</reference>
<evidence type="ECO:0000313" key="3">
    <source>
        <dbReference type="EMBL" id="HIZ31768.1"/>
    </source>
</evidence>
<sequence length="276" mass="30108">MVALAAPPYVLADTLCCLGLGFFLAVCYDMSRFVFGGSRPVCFVLDVAAAFAAAVLACSFAASRSYSGVVRWYMASGLALGLAGYFFVLAPGCAAAQRLVKWTIARPFVFVWLLAVRPLARLCGRAAGAARDKLRAAAKKRRKKQLKNKGCVLYNSDNPSGFPRGQCAHFSAKEAGSMEKKQKRAPLLPRVLLRAGLVLIGGYLVAGLVFNQVDIAAKQKELQDLENQLEQQRQQNDELERVLESGSDLEIIERVARDKLGYAKPNERVFIDVTGQ</sequence>
<evidence type="ECO:0000256" key="2">
    <source>
        <dbReference type="SAM" id="Phobius"/>
    </source>
</evidence>